<keyword evidence="3" id="KW-1185">Reference proteome</keyword>
<dbReference type="Proteomes" id="UP000198418">
    <property type="component" value="Unassembled WGS sequence"/>
</dbReference>
<dbReference type="RefSeq" id="WP_088522105.1">
    <property type="nucleotide sequence ID" value="NZ_FYDG01000014.1"/>
</dbReference>
<dbReference type="Gene3D" id="3.40.710.10">
    <property type="entry name" value="DD-peptidase/beta-lactamase superfamily"/>
    <property type="match status" value="1"/>
</dbReference>
<protein>
    <submittedName>
        <fullName evidence="2">CubicO group peptidase, beta-lactamase class C family</fullName>
    </submittedName>
</protein>
<dbReference type="PROSITE" id="PS51318">
    <property type="entry name" value="TAT"/>
    <property type="match status" value="1"/>
</dbReference>
<accession>A0A212S7G9</accession>
<dbReference type="AlphaFoldDB" id="A0A212S7G9"/>
<dbReference type="InterPro" id="IPR006311">
    <property type="entry name" value="TAT_signal"/>
</dbReference>
<dbReference type="SUPFAM" id="SSF56601">
    <property type="entry name" value="beta-lactamase/transpeptidase-like"/>
    <property type="match status" value="1"/>
</dbReference>
<dbReference type="InterPro" id="IPR012338">
    <property type="entry name" value="Beta-lactam/transpept-like"/>
</dbReference>
<name>A0A212S7G9_RHOAC</name>
<proteinExistence type="predicted"/>
<evidence type="ECO:0000313" key="2">
    <source>
        <dbReference type="EMBL" id="SNB81060.1"/>
    </source>
</evidence>
<evidence type="ECO:0000259" key="1">
    <source>
        <dbReference type="Pfam" id="PF00144"/>
    </source>
</evidence>
<dbReference type="PANTHER" id="PTHR43283">
    <property type="entry name" value="BETA-LACTAMASE-RELATED"/>
    <property type="match status" value="1"/>
</dbReference>
<evidence type="ECO:0000313" key="3">
    <source>
        <dbReference type="Proteomes" id="UP000198418"/>
    </source>
</evidence>
<reference evidence="3" key="1">
    <citation type="submission" date="2017-06" db="EMBL/GenBank/DDBJ databases">
        <authorList>
            <person name="Varghese N."/>
            <person name="Submissions S."/>
        </authorList>
    </citation>
    <scope>NUCLEOTIDE SEQUENCE [LARGE SCALE GENOMIC DNA]</scope>
    <source>
        <strain evidence="3">DSM 137</strain>
    </source>
</reference>
<dbReference type="InterPro" id="IPR001466">
    <property type="entry name" value="Beta-lactam-related"/>
</dbReference>
<dbReference type="EMBL" id="FYDG01000014">
    <property type="protein sequence ID" value="SNB81060.1"/>
    <property type="molecule type" value="Genomic_DNA"/>
</dbReference>
<dbReference type="InterPro" id="IPR050789">
    <property type="entry name" value="Diverse_Enzym_Activities"/>
</dbReference>
<gene>
    <name evidence="2" type="ORF">SAMN06265338_11455</name>
</gene>
<dbReference type="PANTHER" id="PTHR43283:SF7">
    <property type="entry name" value="BETA-LACTAMASE-RELATED DOMAIN-CONTAINING PROTEIN"/>
    <property type="match status" value="1"/>
</dbReference>
<dbReference type="OrthoDB" id="9814204at2"/>
<organism evidence="2 3">
    <name type="scientific">Rhodoblastus acidophilus</name>
    <name type="common">Rhodopseudomonas acidophila</name>
    <dbReference type="NCBI Taxonomy" id="1074"/>
    <lineage>
        <taxon>Bacteria</taxon>
        <taxon>Pseudomonadati</taxon>
        <taxon>Pseudomonadota</taxon>
        <taxon>Alphaproteobacteria</taxon>
        <taxon>Hyphomicrobiales</taxon>
        <taxon>Rhodoblastaceae</taxon>
        <taxon>Rhodoblastus</taxon>
    </lineage>
</organism>
<dbReference type="Pfam" id="PF00144">
    <property type="entry name" value="Beta-lactamase"/>
    <property type="match status" value="1"/>
</dbReference>
<feature type="domain" description="Beta-lactamase-related" evidence="1">
    <location>
        <begin position="92"/>
        <end position="343"/>
    </location>
</feature>
<sequence>MSSHPSRRAVLAGSAALGALGHPLAAFSEASIPSNAPPAAMQAVLDYVQGQKTTGFLIIRNRQVLVEKNWPLPDDAVQFRAAAAYETTPEGALLEDVASQQKSFVAVLAAIAVDKGLIDLNKPVNAYLGAAWSKASPEQEANIRVIDVLTMSSGLTTEFAYVAPPGAVFLYNTPVYAATKRILAAAANQPLETITRDWLTAPAGMNNTHWRKRPAALADVGNPTGLVTSPRDIAKLGQIVLDGGKAADGARIVSEAGLKAMFTRSAANPAYGLLWWLNGSAYTIKPLAERVERPLIAAAPSDLVAALGAFDRKLYIAPSRALIVVRTGQAAPDRDFDQHLWLRLAAAL</sequence>